<protein>
    <submittedName>
        <fullName evidence="1">Uncharacterized protein</fullName>
    </submittedName>
</protein>
<reference evidence="1 2" key="1">
    <citation type="submission" date="2018-06" db="EMBL/GenBank/DDBJ databases">
        <authorList>
            <consortium name="Pathogen Informatics"/>
            <person name="Doyle S."/>
        </authorList>
    </citation>
    <scope>NUCLEOTIDE SEQUENCE [LARGE SCALE GENOMIC DNA]</scope>
    <source>
        <strain evidence="1 2">NCTC4824</strain>
    </source>
</reference>
<dbReference type="KEGG" id="blen:NCTC4824_03684"/>
<name>A0A2X4WVP4_LEDLE</name>
<keyword evidence="2" id="KW-1185">Reference proteome</keyword>
<accession>A0A2X4WVP4</accession>
<dbReference type="AlphaFoldDB" id="A0A2X4WVP4"/>
<dbReference type="STRING" id="1348624.GCA_001591545_02098"/>
<evidence type="ECO:0000313" key="2">
    <source>
        <dbReference type="Proteomes" id="UP000249134"/>
    </source>
</evidence>
<organism evidence="1 2">
    <name type="scientific">Lederbergia lenta</name>
    <name type="common">Bacillus lentus</name>
    <dbReference type="NCBI Taxonomy" id="1467"/>
    <lineage>
        <taxon>Bacteria</taxon>
        <taxon>Bacillati</taxon>
        <taxon>Bacillota</taxon>
        <taxon>Bacilli</taxon>
        <taxon>Bacillales</taxon>
        <taxon>Bacillaceae</taxon>
        <taxon>Lederbergia</taxon>
    </lineage>
</organism>
<proteinExistence type="predicted"/>
<evidence type="ECO:0000313" key="1">
    <source>
        <dbReference type="EMBL" id="SQI62542.1"/>
    </source>
</evidence>
<sequence length="59" mass="6901">MKALQSEELLKMHLFFKMKLRIQVIIIGMKCTSDDYQRGFTLSPDMQSTISVFILIKYA</sequence>
<gene>
    <name evidence="1" type="ORF">NCTC4824_03684</name>
</gene>
<dbReference type="EMBL" id="LS483476">
    <property type="protein sequence ID" value="SQI62542.1"/>
    <property type="molecule type" value="Genomic_DNA"/>
</dbReference>
<dbReference type="Proteomes" id="UP000249134">
    <property type="component" value="Chromosome 1"/>
</dbReference>
<dbReference type="RefSeq" id="WP_066141153.1">
    <property type="nucleotide sequence ID" value="NZ_CBCSGM010000003.1"/>
</dbReference>